<reference evidence="2" key="1">
    <citation type="journal article" date="2022" name="bioRxiv">
        <title>Genomics of Preaxostyla Flagellates Illuminates Evolutionary Transitions and the Path Towards Mitochondrial Loss.</title>
        <authorList>
            <person name="Novak L.V.F."/>
            <person name="Treitli S.C."/>
            <person name="Pyrih J."/>
            <person name="Halakuc P."/>
            <person name="Pipaliya S.V."/>
            <person name="Vacek V."/>
            <person name="Brzon O."/>
            <person name="Soukal P."/>
            <person name="Eme L."/>
            <person name="Dacks J.B."/>
            <person name="Karnkowska A."/>
            <person name="Elias M."/>
            <person name="Hampl V."/>
        </authorList>
    </citation>
    <scope>NUCLEOTIDE SEQUENCE</scope>
    <source>
        <strain evidence="2">RCP-MX</strain>
    </source>
</reference>
<comment type="caution">
    <text evidence="2">The sequence shown here is derived from an EMBL/GenBank/DDBJ whole genome shotgun (WGS) entry which is preliminary data.</text>
</comment>
<evidence type="ECO:0000313" key="2">
    <source>
        <dbReference type="EMBL" id="KAJ4452454.1"/>
    </source>
</evidence>
<evidence type="ECO:0000256" key="1">
    <source>
        <dbReference type="SAM" id="MobiDB-lite"/>
    </source>
</evidence>
<sequence length="665" mass="72262">MSTDDLRPPRLSSFHHESSRSQTPVHSLSAICGCHPRDHACAERTTAFLATGPLTRLGEAWQREEARRQFLPSPRDSVDPSIHGGRIPGAPALRGALTPRFAALPCPAAHPTQLTVSRPLPGRHDRLRAGAIAPTLPAASPPTSAPHRDFCMFLRNTSSCNRSACRHLIEVLDQPSLTGILWAYVEFLWGLGFPDLLTPPGVRPRKDPKIKFQLCRGQVRHSLREFSLKPLGPLQRELWEALIQGMGLLPPDGFAVPFLPRSLCDLSERSFLQGDAVRLISLAFRQVQKVRKMENPGEQALRAALSFFQAVNGDFRADVRLPKDRPGRQGLPEIFDLLRRQEGTAAAFFAWHMTTLSAPALVRVALHSLTFARYASYPTLWAEELVQIIRDLEPIMRHPHWDDGINTKISEIAGNCAPSQRGTTPSAQCSQLDAYTAGSLHPPAFPAAKRYYAAFNGLVETAAFLLECAQSAPWEPNLPRPIPPLSFPNWDDHANSVSAISFFGTHPSPGPPVLLSGQSAPDWGYLDGLCLELCHALIGHIDKPHILSQKIRNFASHAASPAPGPGPGPGPVPGPVPGPGPAPALPVPRGCGPYGLIIRPDEAVLVVLRGGKFSILGTFSMSSYLDHLFLACHFAWIVGLGSPQAAQRVTLGGSQPSIATQHTRQ</sequence>
<accession>A0ABQ8U0D0</accession>
<gene>
    <name evidence="2" type="ORF">PAPYR_13382</name>
</gene>
<dbReference type="EMBL" id="JAPMOS010000501">
    <property type="protein sequence ID" value="KAJ4452454.1"/>
    <property type="molecule type" value="Genomic_DNA"/>
</dbReference>
<organism evidence="2 3">
    <name type="scientific">Paratrimastix pyriformis</name>
    <dbReference type="NCBI Taxonomy" id="342808"/>
    <lineage>
        <taxon>Eukaryota</taxon>
        <taxon>Metamonada</taxon>
        <taxon>Preaxostyla</taxon>
        <taxon>Paratrimastigidae</taxon>
        <taxon>Paratrimastix</taxon>
    </lineage>
</organism>
<dbReference type="Proteomes" id="UP001141327">
    <property type="component" value="Unassembled WGS sequence"/>
</dbReference>
<keyword evidence="3" id="KW-1185">Reference proteome</keyword>
<proteinExistence type="predicted"/>
<dbReference type="PROSITE" id="PS51257">
    <property type="entry name" value="PROKAR_LIPOPROTEIN"/>
    <property type="match status" value="1"/>
</dbReference>
<evidence type="ECO:0000313" key="3">
    <source>
        <dbReference type="Proteomes" id="UP001141327"/>
    </source>
</evidence>
<feature type="region of interest" description="Disordered" evidence="1">
    <location>
        <begin position="1"/>
        <end position="22"/>
    </location>
</feature>
<feature type="compositionally biased region" description="Pro residues" evidence="1">
    <location>
        <begin position="562"/>
        <end position="584"/>
    </location>
</feature>
<protein>
    <submittedName>
        <fullName evidence="2">Uncharacterized protein</fullName>
    </submittedName>
</protein>
<feature type="region of interest" description="Disordered" evidence="1">
    <location>
        <begin position="557"/>
        <end position="584"/>
    </location>
</feature>
<feature type="compositionally biased region" description="Basic and acidic residues" evidence="1">
    <location>
        <begin position="1"/>
        <end position="19"/>
    </location>
</feature>
<name>A0ABQ8U0D0_9EUKA</name>